<dbReference type="Proteomes" id="UP000717996">
    <property type="component" value="Unassembled WGS sequence"/>
</dbReference>
<evidence type="ECO:0000313" key="2">
    <source>
        <dbReference type="EMBL" id="KAG1540575.1"/>
    </source>
</evidence>
<dbReference type="InterPro" id="IPR013087">
    <property type="entry name" value="Znf_C2H2_type"/>
</dbReference>
<name>A0A9P6Y6D1_RHIOR</name>
<comment type="caution">
    <text evidence="2">The sequence shown here is derived from an EMBL/GenBank/DDBJ whole genome shotgun (WGS) entry which is preliminary data.</text>
</comment>
<sequence>MYCCPSCDLDFELFDEIKIHLEEFHYATKNTNSVVMEDTMQIRNKNQSSSSYDDKFMVQGSDGSDSCSYPISMNDNSIECTTSRPIVDLNNQHVVRTDIGACLDRKLIIPPAQNDRYIVKGFDVSNAFYNFQYAVNLKIDQGDSLTFESHVQHVLALSSILLLKPRHVHEDIIAHISHDIMQQIIEELYERYQVNIYRNPIHLLTIILRMFDDLRMQQIDKDEITGRLFLLKNDLSPMEFRIAKSIALLIQKLPMDTTVNDECRASPSITINQDRPDACITALNGAVWGTGHGFGEVKCFSQAENKFAVAKDLIRLGHLSKNAIDIHNMNGVLVFQVVGRHVFFYLTKLMHDGLYIMLEIDKIELPASVYSLPTYIAQAHRLLNVISIYQQCIPCNNDTKDMLHSRKRKTYDIENTVVLKTRNRKRPSITTYRHQ</sequence>
<dbReference type="EMBL" id="JAANIT010001385">
    <property type="protein sequence ID" value="KAG1540575.1"/>
    <property type="molecule type" value="Genomic_DNA"/>
</dbReference>
<accession>A0A9P6Y6D1</accession>
<dbReference type="PROSITE" id="PS00028">
    <property type="entry name" value="ZINC_FINGER_C2H2_1"/>
    <property type="match status" value="1"/>
</dbReference>
<gene>
    <name evidence="2" type="ORF">G6F51_008442</name>
</gene>
<evidence type="ECO:0000313" key="3">
    <source>
        <dbReference type="Proteomes" id="UP000717996"/>
    </source>
</evidence>
<organism evidence="2 3">
    <name type="scientific">Rhizopus oryzae</name>
    <name type="common">Mucormycosis agent</name>
    <name type="synonym">Rhizopus arrhizus var. delemar</name>
    <dbReference type="NCBI Taxonomy" id="64495"/>
    <lineage>
        <taxon>Eukaryota</taxon>
        <taxon>Fungi</taxon>
        <taxon>Fungi incertae sedis</taxon>
        <taxon>Mucoromycota</taxon>
        <taxon>Mucoromycotina</taxon>
        <taxon>Mucoromycetes</taxon>
        <taxon>Mucorales</taxon>
        <taxon>Mucorineae</taxon>
        <taxon>Rhizopodaceae</taxon>
        <taxon>Rhizopus</taxon>
    </lineage>
</organism>
<feature type="domain" description="C2H2-type" evidence="1">
    <location>
        <begin position="3"/>
        <end position="25"/>
    </location>
</feature>
<protein>
    <recommendedName>
        <fullName evidence="1">C2H2-type domain-containing protein</fullName>
    </recommendedName>
</protein>
<proteinExistence type="predicted"/>
<reference evidence="2" key="1">
    <citation type="journal article" date="2020" name="Microb. Genom.">
        <title>Genetic diversity of clinical and environmental Mucorales isolates obtained from an investigation of mucormycosis cases among solid organ transplant recipients.</title>
        <authorList>
            <person name="Nguyen M.H."/>
            <person name="Kaul D."/>
            <person name="Muto C."/>
            <person name="Cheng S.J."/>
            <person name="Richter R.A."/>
            <person name="Bruno V.M."/>
            <person name="Liu G."/>
            <person name="Beyhan S."/>
            <person name="Sundermann A.J."/>
            <person name="Mounaud S."/>
            <person name="Pasculle A.W."/>
            <person name="Nierman W.C."/>
            <person name="Driscoll E."/>
            <person name="Cumbie R."/>
            <person name="Clancy C.J."/>
            <person name="Dupont C.L."/>
        </authorList>
    </citation>
    <scope>NUCLEOTIDE SEQUENCE</scope>
    <source>
        <strain evidence="2">GL16</strain>
    </source>
</reference>
<dbReference type="OrthoDB" id="2370938at2759"/>
<evidence type="ECO:0000259" key="1">
    <source>
        <dbReference type="PROSITE" id="PS00028"/>
    </source>
</evidence>
<dbReference type="AlphaFoldDB" id="A0A9P6Y6D1"/>